<accession>A0A1X2G3C4</accession>
<sequence length="70" mass="8249">MRAGGNAAYLKVEKKKMQVVDHVVRVFLPPEFFTPEINKKGNEDKKRKQARTGKDERERGDFQIYNHLFI</sequence>
<dbReference type="Proteomes" id="UP000242146">
    <property type="component" value="Unassembled WGS sequence"/>
</dbReference>
<comment type="caution">
    <text evidence="2">The sequence shown here is derived from an EMBL/GenBank/DDBJ whole genome shotgun (WGS) entry which is preliminary data.</text>
</comment>
<reference evidence="2 3" key="1">
    <citation type="submission" date="2016-07" db="EMBL/GenBank/DDBJ databases">
        <title>Pervasive Adenine N6-methylation of Active Genes in Fungi.</title>
        <authorList>
            <consortium name="DOE Joint Genome Institute"/>
            <person name="Mondo S.J."/>
            <person name="Dannebaum R.O."/>
            <person name="Kuo R.C."/>
            <person name="Labutti K."/>
            <person name="Haridas S."/>
            <person name="Kuo A."/>
            <person name="Salamov A."/>
            <person name="Ahrendt S.R."/>
            <person name="Lipzen A."/>
            <person name="Sullivan W."/>
            <person name="Andreopoulos W.B."/>
            <person name="Clum A."/>
            <person name="Lindquist E."/>
            <person name="Daum C."/>
            <person name="Ramamoorthy G.K."/>
            <person name="Gryganskyi A."/>
            <person name="Culley D."/>
            <person name="Magnuson J.K."/>
            <person name="James T.Y."/>
            <person name="O'Malley M.A."/>
            <person name="Stajich J.E."/>
            <person name="Spatafora J.W."/>
            <person name="Visel A."/>
            <person name="Grigoriev I.V."/>
        </authorList>
    </citation>
    <scope>NUCLEOTIDE SEQUENCE [LARGE SCALE GENOMIC DNA]</scope>
    <source>
        <strain evidence="2 3">NRRL 3301</strain>
    </source>
</reference>
<evidence type="ECO:0000313" key="2">
    <source>
        <dbReference type="EMBL" id="ORX43681.1"/>
    </source>
</evidence>
<evidence type="ECO:0000256" key="1">
    <source>
        <dbReference type="SAM" id="MobiDB-lite"/>
    </source>
</evidence>
<evidence type="ECO:0000313" key="3">
    <source>
        <dbReference type="Proteomes" id="UP000242146"/>
    </source>
</evidence>
<dbReference type="EMBL" id="MCGT01000053">
    <property type="protein sequence ID" value="ORX43681.1"/>
    <property type="molecule type" value="Genomic_DNA"/>
</dbReference>
<feature type="region of interest" description="Disordered" evidence="1">
    <location>
        <begin position="37"/>
        <end position="57"/>
    </location>
</feature>
<proteinExistence type="predicted"/>
<keyword evidence="3" id="KW-1185">Reference proteome</keyword>
<dbReference type="AlphaFoldDB" id="A0A1X2G3C4"/>
<name>A0A1X2G3C4_9FUNG</name>
<organism evidence="2 3">
    <name type="scientific">Hesseltinella vesiculosa</name>
    <dbReference type="NCBI Taxonomy" id="101127"/>
    <lineage>
        <taxon>Eukaryota</taxon>
        <taxon>Fungi</taxon>
        <taxon>Fungi incertae sedis</taxon>
        <taxon>Mucoromycota</taxon>
        <taxon>Mucoromycotina</taxon>
        <taxon>Mucoromycetes</taxon>
        <taxon>Mucorales</taxon>
        <taxon>Cunninghamellaceae</taxon>
        <taxon>Hesseltinella</taxon>
    </lineage>
</organism>
<gene>
    <name evidence="2" type="ORF">DM01DRAFT_1196839</name>
</gene>
<protein>
    <submittedName>
        <fullName evidence="2">Uncharacterized protein</fullName>
    </submittedName>
</protein>